<dbReference type="CDD" id="cd00586">
    <property type="entry name" value="4HBT"/>
    <property type="match status" value="1"/>
</dbReference>
<organism evidence="1 2">
    <name type="scientific">Silicimonas algicola</name>
    <dbReference type="NCBI Taxonomy" id="1826607"/>
    <lineage>
        <taxon>Bacteria</taxon>
        <taxon>Pseudomonadati</taxon>
        <taxon>Pseudomonadota</taxon>
        <taxon>Alphaproteobacteria</taxon>
        <taxon>Rhodobacterales</taxon>
        <taxon>Paracoccaceae</taxon>
    </lineage>
</organism>
<protein>
    <submittedName>
        <fullName evidence="1">Acyl-CoA thioesterase FadM</fullName>
    </submittedName>
</protein>
<dbReference type="PANTHER" id="PTHR12475:SF4">
    <property type="entry name" value="PROTEIN THEM6"/>
    <property type="match status" value="1"/>
</dbReference>
<dbReference type="EMBL" id="QGGV01000012">
    <property type="protein sequence ID" value="PWK54035.1"/>
    <property type="molecule type" value="Genomic_DNA"/>
</dbReference>
<sequence>MYPVIRLASEMARARNLLSPPAGETHVSRMRVWPWDIDVFMDLNNGRLLTLFDIGRFGLFTRMGILKQLKANGWYGTVAGTCIRYRRRITVFQHLELRTRLAGWDDRFIYFEQAFWRDGECCAHAAIRTAITGGKGIVPPSEMIATLGHNPASPALPDWIEAWSEAETLRPWPPAF</sequence>
<dbReference type="RefSeq" id="WP_109760826.1">
    <property type="nucleotide sequence ID" value="NZ_CP034588.1"/>
</dbReference>
<accession>A0A316G0Z8</accession>
<gene>
    <name evidence="1" type="ORF">C8D95_11223</name>
</gene>
<dbReference type="InterPro" id="IPR029069">
    <property type="entry name" value="HotDog_dom_sf"/>
</dbReference>
<dbReference type="InterPro" id="IPR051490">
    <property type="entry name" value="THEM6_lcsJ_thioesterase"/>
</dbReference>
<evidence type="ECO:0000313" key="2">
    <source>
        <dbReference type="Proteomes" id="UP000245390"/>
    </source>
</evidence>
<dbReference type="KEGG" id="salo:EF888_19210"/>
<evidence type="ECO:0000313" key="1">
    <source>
        <dbReference type="EMBL" id="PWK54035.1"/>
    </source>
</evidence>
<dbReference type="SUPFAM" id="SSF54637">
    <property type="entry name" value="Thioesterase/thiol ester dehydrase-isomerase"/>
    <property type="match status" value="1"/>
</dbReference>
<proteinExistence type="predicted"/>
<dbReference type="Gene3D" id="3.10.129.10">
    <property type="entry name" value="Hotdog Thioesterase"/>
    <property type="match status" value="1"/>
</dbReference>
<comment type="caution">
    <text evidence="1">The sequence shown here is derived from an EMBL/GenBank/DDBJ whole genome shotgun (WGS) entry which is preliminary data.</text>
</comment>
<dbReference type="Pfam" id="PF13279">
    <property type="entry name" value="4HBT_2"/>
    <property type="match status" value="1"/>
</dbReference>
<dbReference type="OrthoDB" id="3727779at2"/>
<reference evidence="1 2" key="1">
    <citation type="submission" date="2018-05" db="EMBL/GenBank/DDBJ databases">
        <title>Genomic Encyclopedia of Type Strains, Phase IV (KMG-IV): sequencing the most valuable type-strain genomes for metagenomic binning, comparative biology and taxonomic classification.</title>
        <authorList>
            <person name="Goeker M."/>
        </authorList>
    </citation>
    <scope>NUCLEOTIDE SEQUENCE [LARGE SCALE GENOMIC DNA]</scope>
    <source>
        <strain evidence="1 2">DSM 103371</strain>
    </source>
</reference>
<dbReference type="PANTHER" id="PTHR12475">
    <property type="match status" value="1"/>
</dbReference>
<name>A0A316G0Z8_9RHOB</name>
<keyword evidence="2" id="KW-1185">Reference proteome</keyword>
<dbReference type="AlphaFoldDB" id="A0A316G0Z8"/>
<dbReference type="Proteomes" id="UP000245390">
    <property type="component" value="Unassembled WGS sequence"/>
</dbReference>